<accession>A0A2A4MRD3</accession>
<comment type="caution">
    <text evidence="1">The sequence shown here is derived from an EMBL/GenBank/DDBJ whole genome shotgun (WGS) entry which is preliminary data.</text>
</comment>
<gene>
    <name evidence="1" type="ORF">COC19_03070</name>
</gene>
<organism evidence="1 2">
    <name type="scientific">SAR86 cluster bacterium</name>
    <dbReference type="NCBI Taxonomy" id="2030880"/>
    <lineage>
        <taxon>Bacteria</taxon>
        <taxon>Pseudomonadati</taxon>
        <taxon>Pseudomonadota</taxon>
        <taxon>Gammaproteobacteria</taxon>
        <taxon>SAR86 cluster</taxon>
    </lineage>
</organism>
<protein>
    <submittedName>
        <fullName evidence="1">Uncharacterized protein</fullName>
    </submittedName>
</protein>
<evidence type="ECO:0000313" key="2">
    <source>
        <dbReference type="Proteomes" id="UP000218172"/>
    </source>
</evidence>
<sequence>MQISSREKNIIMLFAFVALVFAVSKALPAIDGIYQQRQLSIETLQLDIVRENRLIEETVIWRDRRARVEADLQQLHNEIFSGDTVAVVEASIQSELRQHARDAGITVSSTRLAEPIQTADWIVISQEVSFRTDNQKNTIAFLEKLEQSVPRLRVTEFSFNKNRNQYAGSITVVGFARSEGLILD</sequence>
<dbReference type="Proteomes" id="UP000218172">
    <property type="component" value="Unassembled WGS sequence"/>
</dbReference>
<evidence type="ECO:0000313" key="1">
    <source>
        <dbReference type="EMBL" id="PCH62274.1"/>
    </source>
</evidence>
<reference evidence="2" key="1">
    <citation type="submission" date="2017-08" db="EMBL/GenBank/DDBJ databases">
        <title>A dynamic microbial community with high functional redundancy inhabits the cold, oxic subseafloor aquifer.</title>
        <authorList>
            <person name="Tully B.J."/>
            <person name="Wheat C.G."/>
            <person name="Glazer B.T."/>
            <person name="Huber J.A."/>
        </authorList>
    </citation>
    <scope>NUCLEOTIDE SEQUENCE [LARGE SCALE GENOMIC DNA]</scope>
</reference>
<name>A0A2A4MRD3_9GAMM</name>
<dbReference type="InterPro" id="IPR034756">
    <property type="entry name" value="T2SSM_b"/>
</dbReference>
<dbReference type="AlphaFoldDB" id="A0A2A4MRD3"/>
<proteinExistence type="predicted"/>
<dbReference type="EMBL" id="NVQR01000042">
    <property type="protein sequence ID" value="PCH62274.1"/>
    <property type="molecule type" value="Genomic_DNA"/>
</dbReference>
<dbReference type="Pfam" id="PF10741">
    <property type="entry name" value="T2SSM_b"/>
    <property type="match status" value="1"/>
</dbReference>